<dbReference type="SMART" id="SM00868">
    <property type="entry name" value="zf-AD"/>
    <property type="match status" value="1"/>
</dbReference>
<dbReference type="InterPro" id="IPR023170">
    <property type="entry name" value="HhH_base_excis_C"/>
</dbReference>
<feature type="compositionally biased region" description="Polar residues" evidence="17">
    <location>
        <begin position="10"/>
        <end position="24"/>
    </location>
</feature>
<dbReference type="PANTHER" id="PTHR43286">
    <property type="entry name" value="ENDONUCLEASE III-LIKE PROTEIN 1"/>
    <property type="match status" value="1"/>
</dbReference>
<evidence type="ECO:0000256" key="3">
    <source>
        <dbReference type="ARBA" id="ARBA00022485"/>
    </source>
</evidence>
<dbReference type="HAMAP" id="MF_03183">
    <property type="entry name" value="Endonuclease_III_Nth"/>
    <property type="match status" value="1"/>
</dbReference>
<dbReference type="InterPro" id="IPR003265">
    <property type="entry name" value="HhH-GPD_domain"/>
</dbReference>
<feature type="domain" description="C2H2-type" evidence="18">
    <location>
        <begin position="532"/>
        <end position="555"/>
    </location>
</feature>
<protein>
    <recommendedName>
        <fullName evidence="2">DNA-(apurinic or apyrimidinic site) lyase</fullName>
        <ecNumber evidence="2">4.2.99.18</ecNumber>
    </recommendedName>
</protein>
<keyword evidence="19" id="KW-0255">Endonuclease</keyword>
<dbReference type="FunFam" id="3.30.160.60:FF:001049">
    <property type="entry name" value="zinc finger protein 319"/>
    <property type="match status" value="1"/>
</dbReference>
<dbReference type="GO" id="GO:0003677">
    <property type="term" value="F:DNA binding"/>
    <property type="evidence" value="ECO:0007669"/>
    <property type="project" value="InterPro"/>
</dbReference>
<name>A0A482WDF7_ASBVE</name>
<dbReference type="GO" id="GO:0000703">
    <property type="term" value="F:oxidized pyrimidine nucleobase lesion DNA N-glycosylase activity"/>
    <property type="evidence" value="ECO:0007669"/>
    <property type="project" value="TreeGrafter"/>
</dbReference>
<keyword evidence="8" id="KW-0378">Hydrolase</keyword>
<dbReference type="InterPro" id="IPR013087">
    <property type="entry name" value="Znf_C2H2_type"/>
</dbReference>
<dbReference type="FunFam" id="1.10.340.30:FF:000005">
    <property type="entry name" value="Endonuclease III-like protein 1"/>
    <property type="match status" value="1"/>
</dbReference>
<dbReference type="GO" id="GO:0051539">
    <property type="term" value="F:4 iron, 4 sulfur cluster binding"/>
    <property type="evidence" value="ECO:0007669"/>
    <property type="project" value="UniProtKB-KW"/>
</dbReference>
<comment type="similarity">
    <text evidence="1">Belongs to the Nth/MutY family.</text>
</comment>
<dbReference type="Pfam" id="PF00096">
    <property type="entry name" value="zf-C2H2"/>
    <property type="match status" value="4"/>
</dbReference>
<dbReference type="Pfam" id="PF00633">
    <property type="entry name" value="HHH"/>
    <property type="match status" value="1"/>
</dbReference>
<dbReference type="GO" id="GO:0006285">
    <property type="term" value="P:base-excision repair, AP site formation"/>
    <property type="evidence" value="ECO:0007669"/>
    <property type="project" value="InterPro"/>
</dbReference>
<keyword evidence="6" id="KW-0227">DNA damage</keyword>
<comment type="catalytic activity">
    <reaction evidence="15">
        <text>2'-deoxyribonucleotide-(2'-deoxyribose 5'-phosphate)-2'-deoxyribonucleotide-DNA = a 3'-end 2'-deoxyribonucleotide-(2,3-dehydro-2,3-deoxyribose 5'-phosphate)-DNA + a 5'-end 5'-phospho-2'-deoxyribonucleoside-DNA + H(+)</text>
        <dbReference type="Rhea" id="RHEA:66592"/>
        <dbReference type="Rhea" id="RHEA-COMP:13180"/>
        <dbReference type="Rhea" id="RHEA-COMP:16897"/>
        <dbReference type="Rhea" id="RHEA-COMP:17067"/>
        <dbReference type="ChEBI" id="CHEBI:15378"/>
        <dbReference type="ChEBI" id="CHEBI:136412"/>
        <dbReference type="ChEBI" id="CHEBI:157695"/>
        <dbReference type="ChEBI" id="CHEBI:167181"/>
        <dbReference type="EC" id="4.2.99.18"/>
    </reaction>
</comment>
<keyword evidence="19" id="KW-0540">Nuclease</keyword>
<evidence type="ECO:0000256" key="6">
    <source>
        <dbReference type="ARBA" id="ARBA00022763"/>
    </source>
</evidence>
<dbReference type="STRING" id="1661398.A0A482WDF7"/>
<keyword evidence="4" id="KW-0479">Metal-binding</keyword>
<dbReference type="GO" id="GO:0008270">
    <property type="term" value="F:zinc ion binding"/>
    <property type="evidence" value="ECO:0007669"/>
    <property type="project" value="UniProtKB-KW"/>
</dbReference>
<accession>A0A482WDF7</accession>
<dbReference type="EC" id="4.2.99.18" evidence="2"/>
<feature type="domain" description="C2H2-type" evidence="18">
    <location>
        <begin position="563"/>
        <end position="585"/>
    </location>
</feature>
<keyword evidence="3" id="KW-0004">4Fe-4S</keyword>
<dbReference type="InterPro" id="IPR004036">
    <property type="entry name" value="Endonuclease-III-like_CS2"/>
</dbReference>
<dbReference type="GO" id="GO:0140078">
    <property type="term" value="F:class I DNA-(apurinic or apyrimidinic site) endonuclease activity"/>
    <property type="evidence" value="ECO:0007669"/>
    <property type="project" value="UniProtKB-EC"/>
</dbReference>
<keyword evidence="10" id="KW-0408">Iron</keyword>
<comment type="caution">
    <text evidence="19">The sequence shown here is derived from an EMBL/GenBank/DDBJ whole genome shotgun (WGS) entry which is preliminary data.</text>
</comment>
<keyword evidence="13" id="KW-0456">Lyase</keyword>
<dbReference type="GO" id="GO:0006289">
    <property type="term" value="P:nucleotide-excision repair"/>
    <property type="evidence" value="ECO:0007669"/>
    <property type="project" value="TreeGrafter"/>
</dbReference>
<feature type="domain" description="C2H2-type" evidence="18">
    <location>
        <begin position="475"/>
        <end position="503"/>
    </location>
</feature>
<feature type="region of interest" description="Disordered" evidence="17">
    <location>
        <begin position="1"/>
        <end position="80"/>
    </location>
</feature>
<dbReference type="SUPFAM" id="SSF48150">
    <property type="entry name" value="DNA-glycosylase"/>
    <property type="match status" value="1"/>
</dbReference>
<evidence type="ECO:0000256" key="1">
    <source>
        <dbReference type="ARBA" id="ARBA00008343"/>
    </source>
</evidence>
<evidence type="ECO:0000256" key="14">
    <source>
        <dbReference type="ARBA" id="ARBA00023295"/>
    </source>
</evidence>
<dbReference type="EMBL" id="QDEB01002232">
    <property type="protein sequence ID" value="RZC43055.1"/>
    <property type="molecule type" value="Genomic_DNA"/>
</dbReference>
<dbReference type="InterPro" id="IPR012934">
    <property type="entry name" value="Znf_AD"/>
</dbReference>
<evidence type="ECO:0000259" key="18">
    <source>
        <dbReference type="PROSITE" id="PS50157"/>
    </source>
</evidence>
<dbReference type="AlphaFoldDB" id="A0A482WDF7"/>
<feature type="domain" description="C2H2-type" evidence="18">
    <location>
        <begin position="418"/>
        <end position="446"/>
    </location>
</feature>
<dbReference type="InterPro" id="IPR030841">
    <property type="entry name" value="NTH1"/>
</dbReference>
<dbReference type="SUPFAM" id="SSF57667">
    <property type="entry name" value="beta-beta-alpha zinc fingers"/>
    <property type="match status" value="4"/>
</dbReference>
<dbReference type="PROSITE" id="PS50157">
    <property type="entry name" value="ZINC_FINGER_C2H2_2"/>
    <property type="match status" value="7"/>
</dbReference>
<evidence type="ECO:0000256" key="4">
    <source>
        <dbReference type="ARBA" id="ARBA00022723"/>
    </source>
</evidence>
<feature type="compositionally biased region" description="Low complexity" evidence="17">
    <location>
        <begin position="35"/>
        <end position="47"/>
    </location>
</feature>
<feature type="domain" description="C2H2-type" evidence="18">
    <location>
        <begin position="446"/>
        <end position="474"/>
    </location>
</feature>
<evidence type="ECO:0000256" key="9">
    <source>
        <dbReference type="ARBA" id="ARBA00022833"/>
    </source>
</evidence>
<evidence type="ECO:0000256" key="13">
    <source>
        <dbReference type="ARBA" id="ARBA00023239"/>
    </source>
</evidence>
<organism evidence="19 20">
    <name type="scientific">Asbolus verrucosus</name>
    <name type="common">Desert ironclad beetle</name>
    <dbReference type="NCBI Taxonomy" id="1661398"/>
    <lineage>
        <taxon>Eukaryota</taxon>
        <taxon>Metazoa</taxon>
        <taxon>Ecdysozoa</taxon>
        <taxon>Arthropoda</taxon>
        <taxon>Hexapoda</taxon>
        <taxon>Insecta</taxon>
        <taxon>Pterygota</taxon>
        <taxon>Neoptera</taxon>
        <taxon>Endopterygota</taxon>
        <taxon>Coleoptera</taxon>
        <taxon>Polyphaga</taxon>
        <taxon>Cucujiformia</taxon>
        <taxon>Tenebrionidae</taxon>
        <taxon>Pimeliinae</taxon>
        <taxon>Asbolus</taxon>
    </lineage>
</organism>
<evidence type="ECO:0000256" key="17">
    <source>
        <dbReference type="SAM" id="MobiDB-lite"/>
    </source>
</evidence>
<dbReference type="InterPro" id="IPR000445">
    <property type="entry name" value="HhH_motif"/>
</dbReference>
<dbReference type="CDD" id="cd00056">
    <property type="entry name" value="ENDO3c"/>
    <property type="match status" value="1"/>
</dbReference>
<dbReference type="Gene3D" id="3.30.160.60">
    <property type="entry name" value="Classic Zinc Finger"/>
    <property type="match status" value="5"/>
</dbReference>
<evidence type="ECO:0000313" key="20">
    <source>
        <dbReference type="Proteomes" id="UP000292052"/>
    </source>
</evidence>
<dbReference type="Pfam" id="PF00730">
    <property type="entry name" value="HhH-GPD"/>
    <property type="match status" value="1"/>
</dbReference>
<evidence type="ECO:0000256" key="12">
    <source>
        <dbReference type="ARBA" id="ARBA00023204"/>
    </source>
</evidence>
<keyword evidence="12" id="KW-0234">DNA repair</keyword>
<dbReference type="PROSITE" id="PS00028">
    <property type="entry name" value="ZINC_FINGER_C2H2_1"/>
    <property type="match status" value="6"/>
</dbReference>
<feature type="domain" description="C2H2-type" evidence="18">
    <location>
        <begin position="367"/>
        <end position="394"/>
    </location>
</feature>
<evidence type="ECO:0000313" key="19">
    <source>
        <dbReference type="EMBL" id="RZC43055.1"/>
    </source>
</evidence>
<proteinExistence type="inferred from homology"/>
<dbReference type="SMART" id="SM00355">
    <property type="entry name" value="ZnF_C2H2"/>
    <property type="match status" value="8"/>
</dbReference>
<evidence type="ECO:0000256" key="7">
    <source>
        <dbReference type="ARBA" id="ARBA00022771"/>
    </source>
</evidence>
<dbReference type="SMART" id="SM00478">
    <property type="entry name" value="ENDO3c"/>
    <property type="match status" value="1"/>
</dbReference>
<evidence type="ECO:0000256" key="15">
    <source>
        <dbReference type="ARBA" id="ARBA00044632"/>
    </source>
</evidence>
<gene>
    <name evidence="19" type="ORF">BDFB_009988</name>
</gene>
<feature type="domain" description="C2H2-type" evidence="18">
    <location>
        <begin position="504"/>
        <end position="531"/>
    </location>
</feature>
<dbReference type="GO" id="GO:0005634">
    <property type="term" value="C:nucleus"/>
    <property type="evidence" value="ECO:0007669"/>
    <property type="project" value="InterPro"/>
</dbReference>
<keyword evidence="20" id="KW-1185">Reference proteome</keyword>
<dbReference type="InterPro" id="IPR036236">
    <property type="entry name" value="Znf_C2H2_sf"/>
</dbReference>
<dbReference type="Gene3D" id="1.10.1670.10">
    <property type="entry name" value="Helix-hairpin-Helix base-excision DNA repair enzymes (C-terminal)"/>
    <property type="match status" value="1"/>
</dbReference>
<dbReference type="Gene3D" id="1.10.340.30">
    <property type="entry name" value="Hypothetical protein, domain 2"/>
    <property type="match status" value="1"/>
</dbReference>
<keyword evidence="11" id="KW-0411">Iron-sulfur</keyword>
<dbReference type="Proteomes" id="UP000292052">
    <property type="component" value="Unassembled WGS sequence"/>
</dbReference>
<dbReference type="PANTHER" id="PTHR43286:SF1">
    <property type="entry name" value="ENDONUCLEASE III-LIKE PROTEIN 1"/>
    <property type="match status" value="1"/>
</dbReference>
<sequence length="585" mass="66850">MKRAPRNKSVKINQSDDVASSQADQEGKPDLSKFKLTPKPKLSNKPSNPKRIKREHIKIEPDSNEAPNAKNIKKNGAPDNWEQTLDNLREMRKNFDAPVDSMGCHKCQDETASPEITRYQALLSLMLSSQTKDHVTHTAMMKLQTHGCTIDNILATSDEKLGELIYPVSFWKNKVKYIKKTTDILKKEHDGDIPKTVADLCKLPGVGPKMAHLCMQTAWGEVTGIGVDTHVHRVSNRLGWVNTKTPEATRKSLEEWLPKELWTEIGLLLVGFGQQICQPAKPQCATCLNKSVNPTDEISTVMCLKCRLNLNLAYSIQQNMIKAEERFKEKLVSKIKQELDPLQPEEMEVLMKEDVIKKEPLFKPEPLSCEICGKCFLSKHILTRHRYNHMRKKCPICGKEITQSNLRAHVEAHTCSPQICELCGATLKTKDNLRQHIFYSHNDSRHKCEYCDKVFKRRTHRDAHQKKEHLGEATHVCDTCGKKFFSIRNLNTHIKMTHLKLRPYACEFCNSKFSSSHAMKTHRRQHTNETPYKCEVCGEGFRQRVSLKSHLKSKHNIVESKTCECTVCGKGFASKVALYTHARLH</sequence>
<reference evidence="19 20" key="1">
    <citation type="submission" date="2017-03" db="EMBL/GenBank/DDBJ databases">
        <title>Genome of the blue death feigning beetle - Asbolus verrucosus.</title>
        <authorList>
            <person name="Rider S.D."/>
        </authorList>
    </citation>
    <scope>NUCLEOTIDE SEQUENCE [LARGE SCALE GENOMIC DNA]</scope>
    <source>
        <strain evidence="19">Butters</strain>
        <tissue evidence="19">Head and leg muscle</tissue>
    </source>
</reference>
<dbReference type="PROSITE" id="PS01155">
    <property type="entry name" value="ENDONUCLEASE_III_2"/>
    <property type="match status" value="1"/>
</dbReference>
<evidence type="ECO:0000256" key="10">
    <source>
        <dbReference type="ARBA" id="ARBA00023004"/>
    </source>
</evidence>
<keyword evidence="14" id="KW-0326">Glycosidase</keyword>
<keyword evidence="5" id="KW-0677">Repeat</keyword>
<keyword evidence="9" id="KW-0862">Zinc</keyword>
<evidence type="ECO:0000256" key="8">
    <source>
        <dbReference type="ARBA" id="ARBA00022801"/>
    </source>
</evidence>
<evidence type="ECO:0000256" key="11">
    <source>
        <dbReference type="ARBA" id="ARBA00023014"/>
    </source>
</evidence>
<keyword evidence="7 16" id="KW-0863">Zinc-finger</keyword>
<evidence type="ECO:0000256" key="2">
    <source>
        <dbReference type="ARBA" id="ARBA00012720"/>
    </source>
</evidence>
<dbReference type="InterPro" id="IPR011257">
    <property type="entry name" value="DNA_glycosylase"/>
</dbReference>
<dbReference type="OrthoDB" id="2099276at2759"/>
<evidence type="ECO:0000256" key="16">
    <source>
        <dbReference type="PROSITE-ProRule" id="PRU00042"/>
    </source>
</evidence>
<evidence type="ECO:0000256" key="5">
    <source>
        <dbReference type="ARBA" id="ARBA00022737"/>
    </source>
</evidence>
<feature type="non-terminal residue" evidence="19">
    <location>
        <position position="585"/>
    </location>
</feature>